<dbReference type="Gene3D" id="2.40.260.10">
    <property type="entry name" value="Sortase"/>
    <property type="match status" value="1"/>
</dbReference>
<evidence type="ECO:0000256" key="2">
    <source>
        <dbReference type="PIRSR" id="PIRSR605754-1"/>
    </source>
</evidence>
<keyword evidence="4" id="KW-1133">Transmembrane helix</keyword>
<dbReference type="NCBIfam" id="NF033747">
    <property type="entry name" value="class_E_sortase"/>
    <property type="match status" value="1"/>
</dbReference>
<evidence type="ECO:0000313" key="5">
    <source>
        <dbReference type="EMBL" id="WTY96749.1"/>
    </source>
</evidence>
<feature type="active site" description="Proton donor/acceptor" evidence="2">
    <location>
        <position position="140"/>
    </location>
</feature>
<dbReference type="GO" id="GO:0016787">
    <property type="term" value="F:hydrolase activity"/>
    <property type="evidence" value="ECO:0007669"/>
    <property type="project" value="UniProtKB-KW"/>
</dbReference>
<evidence type="ECO:0000256" key="1">
    <source>
        <dbReference type="ARBA" id="ARBA00022801"/>
    </source>
</evidence>
<keyword evidence="1" id="KW-0378">Hydrolase</keyword>
<dbReference type="AlphaFoldDB" id="A0AAU3GV08"/>
<reference evidence="5" key="1">
    <citation type="submission" date="2022-10" db="EMBL/GenBank/DDBJ databases">
        <title>The complete genomes of actinobacterial strains from the NBC collection.</title>
        <authorList>
            <person name="Joergensen T.S."/>
            <person name="Alvarez Arevalo M."/>
            <person name="Sterndorff E.B."/>
            <person name="Faurdal D."/>
            <person name="Vuksanovic O."/>
            <person name="Mourched A.-S."/>
            <person name="Charusanti P."/>
            <person name="Shaw S."/>
            <person name="Blin K."/>
            <person name="Weber T."/>
        </authorList>
    </citation>
    <scope>NUCLEOTIDE SEQUENCE</scope>
    <source>
        <strain evidence="5">NBC_01401</strain>
    </source>
</reference>
<evidence type="ECO:0000256" key="3">
    <source>
        <dbReference type="SAM" id="MobiDB-lite"/>
    </source>
</evidence>
<dbReference type="EMBL" id="CP109535">
    <property type="protein sequence ID" value="WTY96749.1"/>
    <property type="molecule type" value="Genomic_DNA"/>
</dbReference>
<dbReference type="Pfam" id="PF04203">
    <property type="entry name" value="Sortase"/>
    <property type="match status" value="1"/>
</dbReference>
<proteinExistence type="predicted"/>
<feature type="transmembrane region" description="Helical" evidence="4">
    <location>
        <begin position="29"/>
        <end position="53"/>
    </location>
</feature>
<dbReference type="InterPro" id="IPR053465">
    <property type="entry name" value="Sortase_Class_E"/>
</dbReference>
<feature type="region of interest" description="Disordered" evidence="3">
    <location>
        <begin position="1"/>
        <end position="21"/>
    </location>
</feature>
<dbReference type="SUPFAM" id="SSF63817">
    <property type="entry name" value="Sortase"/>
    <property type="match status" value="1"/>
</dbReference>
<keyword evidence="4" id="KW-0472">Membrane</keyword>
<gene>
    <name evidence="5" type="ORF">OG626_18505</name>
</gene>
<protein>
    <submittedName>
        <fullName evidence="5">Class E sortase</fullName>
    </submittedName>
</protein>
<dbReference type="CDD" id="cd05830">
    <property type="entry name" value="Sortase_E"/>
    <property type="match status" value="1"/>
</dbReference>
<feature type="active site" description="Acyl-thioester intermediate" evidence="2">
    <location>
        <position position="209"/>
    </location>
</feature>
<keyword evidence="4" id="KW-0812">Transmembrane</keyword>
<dbReference type="InterPro" id="IPR023365">
    <property type="entry name" value="Sortase_dom-sf"/>
</dbReference>
<sequence length="242" mass="26758">MAARTEHEERTDEPAAPVRRRGRHPVATAVSVFGELLITAGLVLGLFVVYSLWWTNVLADREADKQGNTVRDRWAGGPGALDTRDGIGFLHVPAMKNGEVLVKKGTDTETLNSGIAGYYTDPVKSALPADTQGNFALAAHRDGHGAKFHNIDKVKKGDAVVFETKDTWYVYKVFAELPQTSKFDVDAIAPVPEEAGVKKAGRYITLTTCTPVYTSKYRYIVWGELVRTEKVDRDRTKPPELR</sequence>
<name>A0AAU3GV08_9ACTN</name>
<organism evidence="5">
    <name type="scientific">Streptomyces sp. NBC_01401</name>
    <dbReference type="NCBI Taxonomy" id="2903854"/>
    <lineage>
        <taxon>Bacteria</taxon>
        <taxon>Bacillati</taxon>
        <taxon>Actinomycetota</taxon>
        <taxon>Actinomycetes</taxon>
        <taxon>Kitasatosporales</taxon>
        <taxon>Streptomycetaceae</taxon>
        <taxon>Streptomyces</taxon>
    </lineage>
</organism>
<accession>A0AAU3GV08</accession>
<dbReference type="InterPro" id="IPR005754">
    <property type="entry name" value="Sortase"/>
</dbReference>
<feature type="compositionally biased region" description="Basic and acidic residues" evidence="3">
    <location>
        <begin position="1"/>
        <end position="13"/>
    </location>
</feature>
<evidence type="ECO:0000256" key="4">
    <source>
        <dbReference type="SAM" id="Phobius"/>
    </source>
</evidence>
<dbReference type="NCBIfam" id="TIGR01076">
    <property type="entry name" value="sortase_fam"/>
    <property type="match status" value="1"/>
</dbReference>
<dbReference type="InterPro" id="IPR042003">
    <property type="entry name" value="Sortase_E"/>
</dbReference>